<dbReference type="InterPro" id="IPR015942">
    <property type="entry name" value="Asp/Glu/hydantoin_racemase"/>
</dbReference>
<dbReference type="AlphaFoldDB" id="A0A3B0TLL4"/>
<dbReference type="PANTHER" id="PTHR28047:SF5">
    <property type="entry name" value="PROTEIN DCG1"/>
    <property type="match status" value="1"/>
</dbReference>
<dbReference type="EMBL" id="UOEM01000101">
    <property type="protein sequence ID" value="VAW17093.1"/>
    <property type="molecule type" value="Genomic_DNA"/>
</dbReference>
<name>A0A3B0TLL4_9ZZZZ</name>
<dbReference type="Gene3D" id="3.40.50.12500">
    <property type="match status" value="1"/>
</dbReference>
<dbReference type="InterPro" id="IPR053714">
    <property type="entry name" value="Iso_Racemase_Enz_sf"/>
</dbReference>
<keyword evidence="2" id="KW-0413">Isomerase</keyword>
<evidence type="ECO:0000313" key="2">
    <source>
        <dbReference type="EMBL" id="VAW17093.1"/>
    </source>
</evidence>
<dbReference type="GO" id="GO:0047661">
    <property type="term" value="F:amino-acid racemase activity"/>
    <property type="evidence" value="ECO:0007669"/>
    <property type="project" value="InterPro"/>
</dbReference>
<evidence type="ECO:0000256" key="1">
    <source>
        <dbReference type="ARBA" id="ARBA00038414"/>
    </source>
</evidence>
<dbReference type="PANTHER" id="PTHR28047">
    <property type="entry name" value="PROTEIN DCG1"/>
    <property type="match status" value="1"/>
</dbReference>
<proteinExistence type="inferred from homology"/>
<organism evidence="2">
    <name type="scientific">hydrothermal vent metagenome</name>
    <dbReference type="NCBI Taxonomy" id="652676"/>
    <lineage>
        <taxon>unclassified sequences</taxon>
        <taxon>metagenomes</taxon>
        <taxon>ecological metagenomes</taxon>
    </lineage>
</organism>
<dbReference type="Pfam" id="PF01177">
    <property type="entry name" value="Asp_Glu_race"/>
    <property type="match status" value="1"/>
</dbReference>
<protein>
    <submittedName>
        <fullName evidence="2">Hydantoin racemase</fullName>
        <ecNumber evidence="2">5.1.99.5</ecNumber>
    </submittedName>
</protein>
<comment type="similarity">
    <text evidence="1">Belongs to the HyuE racemase family.</text>
</comment>
<accession>A0A3B0TLL4</accession>
<sequence length="227" mass="22828">MHILIINPNTTAAMTATIAAAARTVAGSGTRITAMNPDEGPASIQGPEDGTAALPGLFKLFNTEVLQNGSYDAVVIACFDDTGLAELKACSPVPVIGIGEAGFHAAMLVSQRFSIVTTLAVSIPVIEQNLSDYGFTGRCAVVRASGVPVLDLGSGAQDIAREIELALEEDKPGAIVLGCAGMADLAAAMTEQFGLPVIDGVAAAVVLAEALGRAGIGNSPAPAEASP</sequence>
<gene>
    <name evidence="2" type="ORF">MNBD_ALPHA09-1579</name>
</gene>
<dbReference type="GO" id="GO:0036348">
    <property type="term" value="F:hydantoin racemase activity"/>
    <property type="evidence" value="ECO:0007669"/>
    <property type="project" value="UniProtKB-EC"/>
</dbReference>
<dbReference type="EC" id="5.1.99.5" evidence="2"/>
<reference evidence="2" key="1">
    <citation type="submission" date="2018-06" db="EMBL/GenBank/DDBJ databases">
        <authorList>
            <person name="Zhirakovskaya E."/>
        </authorList>
    </citation>
    <scope>NUCLEOTIDE SEQUENCE</scope>
</reference>
<dbReference type="InterPro" id="IPR052186">
    <property type="entry name" value="Hydantoin_racemase-like"/>
</dbReference>